<evidence type="ECO:0000313" key="3">
    <source>
        <dbReference type="Proteomes" id="UP000318199"/>
    </source>
</evidence>
<sequence>MGPADFLIHLLSFAAPALAVAALVALAARFLLPRGAGAPGWWASFAINSAAGIAVLAGGLWLGGRDGLMGTYAALVGVVATCQWLAGRGWRRG</sequence>
<dbReference type="OrthoDB" id="8908883at2"/>
<dbReference type="EMBL" id="VOBQ01000017">
    <property type="protein sequence ID" value="TWO68881.1"/>
    <property type="molecule type" value="Genomic_DNA"/>
</dbReference>
<keyword evidence="1" id="KW-0812">Transmembrane</keyword>
<keyword evidence="3" id="KW-1185">Reference proteome</keyword>
<reference evidence="2 3" key="1">
    <citation type="submission" date="2019-07" db="EMBL/GenBank/DDBJ databases">
        <title>Caenimonas sedimenti sp. nov., isolated from activated sludge.</title>
        <authorList>
            <person name="Xu J."/>
        </authorList>
    </citation>
    <scope>NUCLEOTIDE SEQUENCE [LARGE SCALE GENOMIC DNA]</scope>
    <source>
        <strain evidence="2 3">HX-9-20</strain>
    </source>
</reference>
<feature type="transmembrane region" description="Helical" evidence="1">
    <location>
        <begin position="68"/>
        <end position="86"/>
    </location>
</feature>
<name>A0A562ZKD1_9BURK</name>
<keyword evidence="1" id="KW-0472">Membrane</keyword>
<protein>
    <submittedName>
        <fullName evidence="2">Uncharacterized protein</fullName>
    </submittedName>
</protein>
<dbReference type="Proteomes" id="UP000318199">
    <property type="component" value="Unassembled WGS sequence"/>
</dbReference>
<accession>A0A562ZKD1</accession>
<proteinExistence type="predicted"/>
<dbReference type="RefSeq" id="WP_145895033.1">
    <property type="nucleotide sequence ID" value="NZ_VOBQ01000017.1"/>
</dbReference>
<feature type="transmembrane region" description="Helical" evidence="1">
    <location>
        <begin position="40"/>
        <end position="62"/>
    </location>
</feature>
<keyword evidence="1" id="KW-1133">Transmembrane helix</keyword>
<dbReference type="AlphaFoldDB" id="A0A562ZKD1"/>
<comment type="caution">
    <text evidence="2">The sequence shown here is derived from an EMBL/GenBank/DDBJ whole genome shotgun (WGS) entry which is preliminary data.</text>
</comment>
<organism evidence="2 3">
    <name type="scientific">Caenimonas sedimenti</name>
    <dbReference type="NCBI Taxonomy" id="2596921"/>
    <lineage>
        <taxon>Bacteria</taxon>
        <taxon>Pseudomonadati</taxon>
        <taxon>Pseudomonadota</taxon>
        <taxon>Betaproteobacteria</taxon>
        <taxon>Burkholderiales</taxon>
        <taxon>Comamonadaceae</taxon>
        <taxon>Caenimonas</taxon>
    </lineage>
</organism>
<feature type="transmembrane region" description="Helical" evidence="1">
    <location>
        <begin position="6"/>
        <end position="28"/>
    </location>
</feature>
<evidence type="ECO:0000256" key="1">
    <source>
        <dbReference type="SAM" id="Phobius"/>
    </source>
</evidence>
<gene>
    <name evidence="2" type="ORF">FN976_21015</name>
</gene>
<evidence type="ECO:0000313" key="2">
    <source>
        <dbReference type="EMBL" id="TWO68881.1"/>
    </source>
</evidence>